<dbReference type="InterPro" id="IPR014777">
    <property type="entry name" value="4pyrrole_Mease_sub1"/>
</dbReference>
<proteinExistence type="predicted"/>
<dbReference type="EMBL" id="QRMZ01000007">
    <property type="protein sequence ID" value="RHK06837.1"/>
    <property type="molecule type" value="Genomic_DNA"/>
</dbReference>
<dbReference type="PANTHER" id="PTHR43182:SF1">
    <property type="entry name" value="COBALT-PRECORRIN-7 C(5)-METHYLTRANSFERASE"/>
    <property type="match status" value="1"/>
</dbReference>
<evidence type="ECO:0000256" key="2">
    <source>
        <dbReference type="ARBA" id="ARBA00022573"/>
    </source>
</evidence>
<protein>
    <submittedName>
        <fullName evidence="7">Cobalt-precorrin-7 (C(5))-methyltransferase</fullName>
        <ecNumber evidence="7">2.1.1.289</ecNumber>
    </submittedName>
</protein>
<name>A0A415EU44_ENTCA</name>
<dbReference type="SUPFAM" id="SSF53790">
    <property type="entry name" value="Tetrapyrrole methylase"/>
    <property type="match status" value="1"/>
</dbReference>
<dbReference type="EC" id="2.1.1.289" evidence="7"/>
<dbReference type="Pfam" id="PF00590">
    <property type="entry name" value="TP_methylase"/>
    <property type="match status" value="1"/>
</dbReference>
<dbReference type="PANTHER" id="PTHR43182">
    <property type="entry name" value="COBALT-PRECORRIN-6B C(15)-METHYLTRANSFERASE (DECARBOXYLATING)"/>
    <property type="match status" value="1"/>
</dbReference>
<dbReference type="NCBIfam" id="NF004456">
    <property type="entry name" value="PRK05787.1-4"/>
    <property type="match status" value="1"/>
</dbReference>
<dbReference type="InterPro" id="IPR000878">
    <property type="entry name" value="4pyrrol_Mease"/>
</dbReference>
<evidence type="ECO:0000313" key="7">
    <source>
        <dbReference type="EMBL" id="RHK06837.1"/>
    </source>
</evidence>
<accession>A0A415EU44</accession>
<dbReference type="AlphaFoldDB" id="A0A415EU44"/>
<organism evidence="7 8">
    <name type="scientific">Enterococcus casseliflavus</name>
    <name type="common">Enterococcus flavescens</name>
    <dbReference type="NCBI Taxonomy" id="37734"/>
    <lineage>
        <taxon>Bacteria</taxon>
        <taxon>Bacillati</taxon>
        <taxon>Bacillota</taxon>
        <taxon>Bacilli</taxon>
        <taxon>Lactobacillales</taxon>
        <taxon>Enterococcaceae</taxon>
        <taxon>Enterococcus</taxon>
    </lineage>
</organism>
<dbReference type="InterPro" id="IPR035996">
    <property type="entry name" value="4pyrrol_Methylase_sf"/>
</dbReference>
<dbReference type="CDD" id="cd11644">
    <property type="entry name" value="Precorrin-6Y-MT"/>
    <property type="match status" value="1"/>
</dbReference>
<dbReference type="UniPathway" id="UPA00148"/>
<keyword evidence="2" id="KW-0169">Cobalamin biosynthesis</keyword>
<dbReference type="GO" id="GO:0009236">
    <property type="term" value="P:cobalamin biosynthetic process"/>
    <property type="evidence" value="ECO:0007669"/>
    <property type="project" value="UniProtKB-UniPathway"/>
</dbReference>
<keyword evidence="4 7" id="KW-0808">Transferase</keyword>
<comment type="caution">
    <text evidence="7">The sequence shown here is derived from an EMBL/GenBank/DDBJ whole genome shotgun (WGS) entry which is preliminary data.</text>
</comment>
<evidence type="ECO:0000259" key="6">
    <source>
        <dbReference type="Pfam" id="PF00590"/>
    </source>
</evidence>
<sequence>MITIVGIGPGDPGLLFATSKRLLDVADYVIGSKRQLASVNVSQKKQIILPKDLNQLEQFLHEHLETSLVLLASGDPLTYGIGSWVKDRFASDQIQIIPGISSIHYLFSKAQLSMADCFLTSSHGRNPDFDRLLSLPKVGMVTDQRIGPYQIAQEILRRGAKKKILIGEALSYPEERLRWFLPNEVPDEEYLMNVVVILDER</sequence>
<keyword evidence="3 7" id="KW-0489">Methyltransferase</keyword>
<dbReference type="NCBIfam" id="TIGR02467">
    <property type="entry name" value="CbiE"/>
    <property type="match status" value="1"/>
</dbReference>
<reference evidence="7 8" key="1">
    <citation type="submission" date="2018-08" db="EMBL/GenBank/DDBJ databases">
        <title>A genome reference for cultivated species of the human gut microbiota.</title>
        <authorList>
            <person name="Zou Y."/>
            <person name="Xue W."/>
            <person name="Luo G."/>
        </authorList>
    </citation>
    <scope>NUCLEOTIDE SEQUENCE [LARGE SCALE GENOMIC DNA]</scope>
    <source>
        <strain evidence="7 8">AF48-16</strain>
    </source>
</reference>
<gene>
    <name evidence="7" type="ORF">DW084_06580</name>
</gene>
<dbReference type="InterPro" id="IPR050714">
    <property type="entry name" value="Cobalamin_biosynth_MTase"/>
</dbReference>
<evidence type="ECO:0000256" key="4">
    <source>
        <dbReference type="ARBA" id="ARBA00022679"/>
    </source>
</evidence>
<dbReference type="InterPro" id="IPR012818">
    <property type="entry name" value="CbiE"/>
</dbReference>
<evidence type="ECO:0000256" key="5">
    <source>
        <dbReference type="ARBA" id="ARBA00022691"/>
    </source>
</evidence>
<dbReference type="Gene3D" id="3.40.1010.10">
    <property type="entry name" value="Cobalt-precorrin-4 Transmethylase, Domain 1"/>
    <property type="match status" value="1"/>
</dbReference>
<keyword evidence="5" id="KW-0949">S-adenosyl-L-methionine</keyword>
<dbReference type="Proteomes" id="UP000286288">
    <property type="component" value="Unassembled WGS sequence"/>
</dbReference>
<feature type="domain" description="Tetrapyrrole methylase" evidence="6">
    <location>
        <begin position="1"/>
        <end position="177"/>
    </location>
</feature>
<evidence type="ECO:0000256" key="1">
    <source>
        <dbReference type="ARBA" id="ARBA00004953"/>
    </source>
</evidence>
<evidence type="ECO:0000256" key="3">
    <source>
        <dbReference type="ARBA" id="ARBA00022603"/>
    </source>
</evidence>
<dbReference type="GO" id="GO:0008276">
    <property type="term" value="F:protein methyltransferase activity"/>
    <property type="evidence" value="ECO:0007669"/>
    <property type="project" value="InterPro"/>
</dbReference>
<comment type="pathway">
    <text evidence="1">Cofactor biosynthesis; adenosylcobalamin biosynthesis.</text>
</comment>
<evidence type="ECO:0000313" key="8">
    <source>
        <dbReference type="Proteomes" id="UP000286288"/>
    </source>
</evidence>
<dbReference type="GO" id="GO:0032259">
    <property type="term" value="P:methylation"/>
    <property type="evidence" value="ECO:0007669"/>
    <property type="project" value="UniProtKB-KW"/>
</dbReference>